<reference evidence="4" key="1">
    <citation type="submission" date="2025-08" db="UniProtKB">
        <authorList>
            <consortium name="Ensembl"/>
        </authorList>
    </citation>
    <scope>IDENTIFICATION</scope>
</reference>
<reference evidence="4" key="2">
    <citation type="submission" date="2025-09" db="UniProtKB">
        <authorList>
            <consortium name="Ensembl"/>
        </authorList>
    </citation>
    <scope>IDENTIFICATION</scope>
</reference>
<dbReference type="Ensembl" id="ENSSGRT00000000681.1">
    <property type="protein sequence ID" value="ENSSGRP00000000604.1"/>
    <property type="gene ID" value="ENSSGRG00000000204.1"/>
</dbReference>
<evidence type="ECO:0000259" key="2">
    <source>
        <dbReference type="PROSITE" id="PS50003"/>
    </source>
</evidence>
<dbReference type="Gene3D" id="1.10.20.10">
    <property type="entry name" value="Histone, subunit A"/>
    <property type="match status" value="1"/>
</dbReference>
<keyword evidence="5" id="KW-1185">Reference proteome</keyword>
<dbReference type="FunFam" id="1.10.20.10:FF:000029">
    <property type="entry name" value="son of sevenless homolog 1 isoform X1"/>
    <property type="match status" value="1"/>
</dbReference>
<dbReference type="Gene3D" id="2.30.29.30">
    <property type="entry name" value="Pleckstrin-homology domain (PH domain)/Phosphotyrosine-binding domain (PTB)"/>
    <property type="match status" value="1"/>
</dbReference>
<dbReference type="AlphaFoldDB" id="A0A672JSS2"/>
<dbReference type="InterPro" id="IPR001849">
    <property type="entry name" value="PH_domain"/>
</dbReference>
<dbReference type="SUPFAM" id="SSF47113">
    <property type="entry name" value="Histone-fold"/>
    <property type="match status" value="1"/>
</dbReference>
<evidence type="ECO:0000313" key="5">
    <source>
        <dbReference type="Proteomes" id="UP000472262"/>
    </source>
</evidence>
<dbReference type="Pfam" id="PF00621">
    <property type="entry name" value="RhoGEF"/>
    <property type="match status" value="1"/>
</dbReference>
<dbReference type="InterPro" id="IPR009072">
    <property type="entry name" value="Histone-fold"/>
</dbReference>
<sequence length="611" mass="70159">KNYFYTSFTNEDVPKWMFLAILSGLVQLQVHPNLSAKEDALQHIEALILQLLNKLCVTQPRTIADVEDRVQKTFPNPIDKWAMSDAQSAIEKRKRRNPLLLPVDKIHPLLKEVLGYKIDYHVCLYIVAVLEYISADILKLAGNYVSNIRHYEISQQDITVSMCADKVLMDMFDQEEEMGLVSQSVEEVSSSGVLTYDDLVRLEIAEERQYLRELDLIIKVFRQAFTSNSKLFSTQDVDLAFSNILEVHELTVKLLGLIEDAVEMTADGSPHPLVGSCFEDLAEEQAFDPYETLSQDILSKEYCQHFNTLMSRPTVALYFQSIAEGFKEAVQYVLPQLMMVPVYHCMHYFELLQQLQECSEDQDDRECLKQAQTALINLQCSIERIYAKHQPRRKQGEPLYRLYSRASRSKQAAIKRMNDIQKCIDGWEGRDIGQCCSQFIMEGALLRTGAKHERHNFLFDGLMISCKANQSSRLPGAGSGAEFRLKEKFVLRKYRIVDREDSPDFCHAFELVGREESGAVFSVRSVEEKSAWMAALVTLQYRPTLDRMLDTVLHREEQAQPLRLPSPDIYRFAIQDSEENIVFEEGAQNLKVFKKEIQSNVTKPLPTSVFL</sequence>
<dbReference type="SUPFAM" id="SSF50729">
    <property type="entry name" value="PH domain-like"/>
    <property type="match status" value="1"/>
</dbReference>
<dbReference type="PANTHER" id="PTHR45834:SF3">
    <property type="entry name" value="RHO GUANINE NUCLEOTIDE EXCHANGE FACTOR 3, ISOFORM L"/>
    <property type="match status" value="1"/>
</dbReference>
<dbReference type="SUPFAM" id="SSF48065">
    <property type="entry name" value="DBL homology domain (DH-domain)"/>
    <property type="match status" value="1"/>
</dbReference>
<protein>
    <submittedName>
        <fullName evidence="4">Son of sevenless homolog 2-like</fullName>
    </submittedName>
</protein>
<organism evidence="4 5">
    <name type="scientific">Sinocyclocheilus grahami</name>
    <name type="common">Dianchi golden-line fish</name>
    <name type="synonym">Barbus grahami</name>
    <dbReference type="NCBI Taxonomy" id="75366"/>
    <lineage>
        <taxon>Eukaryota</taxon>
        <taxon>Metazoa</taxon>
        <taxon>Chordata</taxon>
        <taxon>Craniata</taxon>
        <taxon>Vertebrata</taxon>
        <taxon>Euteleostomi</taxon>
        <taxon>Actinopterygii</taxon>
        <taxon>Neopterygii</taxon>
        <taxon>Teleostei</taxon>
        <taxon>Ostariophysi</taxon>
        <taxon>Cypriniformes</taxon>
        <taxon>Cyprinidae</taxon>
        <taxon>Cyprininae</taxon>
        <taxon>Sinocyclocheilus</taxon>
    </lineage>
</organism>
<dbReference type="Gene3D" id="6.10.250.3060">
    <property type="match status" value="1"/>
</dbReference>
<dbReference type="InterPro" id="IPR011993">
    <property type="entry name" value="PH-like_dom_sf"/>
</dbReference>
<dbReference type="PROSITE" id="PS50003">
    <property type="entry name" value="PH_DOMAIN"/>
    <property type="match status" value="1"/>
</dbReference>
<gene>
    <name evidence="4" type="primary">LOC107553213</name>
</gene>
<dbReference type="InterPro" id="IPR055251">
    <property type="entry name" value="SOS1_NGEF_PH"/>
</dbReference>
<proteinExistence type="predicted"/>
<dbReference type="Gene3D" id="1.20.900.10">
    <property type="entry name" value="Dbl homology (DH) domain"/>
    <property type="match status" value="1"/>
</dbReference>
<dbReference type="CDD" id="cd22914">
    <property type="entry name" value="HFD_SOS1_rpt1"/>
    <property type="match status" value="1"/>
</dbReference>
<dbReference type="GO" id="GO:0005085">
    <property type="term" value="F:guanyl-nucleotide exchange factor activity"/>
    <property type="evidence" value="ECO:0007669"/>
    <property type="project" value="UniProtKB-KW"/>
</dbReference>
<feature type="domain" description="PH" evidence="2">
    <location>
        <begin position="438"/>
        <end position="541"/>
    </location>
</feature>
<dbReference type="Pfam" id="PF22697">
    <property type="entry name" value="SOS1_NGEF_PH"/>
    <property type="match status" value="1"/>
</dbReference>
<dbReference type="CDD" id="cd22915">
    <property type="entry name" value="HFD_SOS1_rpt2"/>
    <property type="match status" value="1"/>
</dbReference>
<dbReference type="FunFam" id="1.20.900.10:FF:000015">
    <property type="entry name" value="son of sevenless homolog 1 isoform X1"/>
    <property type="match status" value="1"/>
</dbReference>
<dbReference type="GO" id="GO:0005829">
    <property type="term" value="C:cytosol"/>
    <property type="evidence" value="ECO:0007669"/>
    <property type="project" value="TreeGrafter"/>
</dbReference>
<dbReference type="CDD" id="cd00160">
    <property type="entry name" value="RhoGEF"/>
    <property type="match status" value="1"/>
</dbReference>
<feature type="domain" description="DH" evidence="3">
    <location>
        <begin position="195"/>
        <end position="385"/>
    </location>
</feature>
<dbReference type="SMART" id="SM00233">
    <property type="entry name" value="PH"/>
    <property type="match status" value="1"/>
</dbReference>
<evidence type="ECO:0000313" key="4">
    <source>
        <dbReference type="Ensembl" id="ENSSGRP00000000604.1"/>
    </source>
</evidence>
<name>A0A672JSS2_SINGR</name>
<dbReference type="PANTHER" id="PTHR45834">
    <property type="entry name" value="RHO GUANINE NUCLEOTIDE EXCHANGE FACTOR 9-RELATED"/>
    <property type="match status" value="1"/>
</dbReference>
<dbReference type="InterPro" id="IPR000219">
    <property type="entry name" value="DH_dom"/>
</dbReference>
<accession>A0A672JSS2</accession>
<dbReference type="GO" id="GO:0046982">
    <property type="term" value="F:protein heterodimerization activity"/>
    <property type="evidence" value="ECO:0007669"/>
    <property type="project" value="InterPro"/>
</dbReference>
<evidence type="ECO:0000259" key="3">
    <source>
        <dbReference type="PROSITE" id="PS50010"/>
    </source>
</evidence>
<dbReference type="SMART" id="SM00325">
    <property type="entry name" value="RhoGEF"/>
    <property type="match status" value="1"/>
</dbReference>
<dbReference type="PROSITE" id="PS50010">
    <property type="entry name" value="DH_2"/>
    <property type="match status" value="1"/>
</dbReference>
<dbReference type="InterPro" id="IPR035899">
    <property type="entry name" value="DBL_dom_sf"/>
</dbReference>
<dbReference type="InterPro" id="IPR053086">
    <property type="entry name" value="RhoGEF_domain"/>
</dbReference>
<keyword evidence="1" id="KW-0344">Guanine-nucleotide releasing factor</keyword>
<evidence type="ECO:0000256" key="1">
    <source>
        <dbReference type="ARBA" id="ARBA00022658"/>
    </source>
</evidence>
<dbReference type="Proteomes" id="UP000472262">
    <property type="component" value="Unassembled WGS sequence"/>
</dbReference>